<evidence type="ECO:0000256" key="4">
    <source>
        <dbReference type="ARBA" id="ARBA00022833"/>
    </source>
</evidence>
<keyword evidence="6" id="KW-0238">DNA-binding</keyword>
<accession>A0A1A7WUH8</accession>
<evidence type="ECO:0000256" key="2">
    <source>
        <dbReference type="ARBA" id="ARBA00022723"/>
    </source>
</evidence>
<dbReference type="PANTHER" id="PTHR46481">
    <property type="entry name" value="ZINC FINGER BED DOMAIN-CONTAINING PROTEIN 4"/>
    <property type="match status" value="1"/>
</dbReference>
<evidence type="ECO:0000256" key="6">
    <source>
        <dbReference type="ARBA" id="ARBA00023125"/>
    </source>
</evidence>
<keyword evidence="7" id="KW-0804">Transcription</keyword>
<organism evidence="11">
    <name type="scientific">Iconisemion striatum</name>
    <dbReference type="NCBI Taxonomy" id="60296"/>
    <lineage>
        <taxon>Eukaryota</taxon>
        <taxon>Metazoa</taxon>
        <taxon>Chordata</taxon>
        <taxon>Craniata</taxon>
        <taxon>Vertebrata</taxon>
        <taxon>Euteleostomi</taxon>
        <taxon>Actinopterygii</taxon>
        <taxon>Neopterygii</taxon>
        <taxon>Teleostei</taxon>
        <taxon>Neoteleostei</taxon>
        <taxon>Acanthomorphata</taxon>
        <taxon>Ovalentaria</taxon>
        <taxon>Atherinomorphae</taxon>
        <taxon>Cyprinodontiformes</taxon>
        <taxon>Nothobranchiidae</taxon>
        <taxon>Iconisemion</taxon>
    </lineage>
</organism>
<dbReference type="AlphaFoldDB" id="A0A1A7WUH8"/>
<protein>
    <recommendedName>
        <fullName evidence="12">Zinc finger, BED domain containing 4</fullName>
    </recommendedName>
</protein>
<dbReference type="SUPFAM" id="SSF140996">
    <property type="entry name" value="Hermes dimerisation domain"/>
    <property type="match status" value="1"/>
</dbReference>
<dbReference type="InterPro" id="IPR036236">
    <property type="entry name" value="Znf_C2H2_sf"/>
</dbReference>
<evidence type="ECO:0000259" key="10">
    <source>
        <dbReference type="Pfam" id="PF05699"/>
    </source>
</evidence>
<evidence type="ECO:0000256" key="3">
    <source>
        <dbReference type="ARBA" id="ARBA00022771"/>
    </source>
</evidence>
<keyword evidence="2" id="KW-0479">Metal-binding</keyword>
<dbReference type="GO" id="GO:0009791">
    <property type="term" value="P:post-embryonic development"/>
    <property type="evidence" value="ECO:0007669"/>
    <property type="project" value="UniProtKB-ARBA"/>
</dbReference>
<dbReference type="Pfam" id="PF05699">
    <property type="entry name" value="Dimer_Tnp_hAT"/>
    <property type="match status" value="1"/>
</dbReference>
<evidence type="ECO:0000256" key="5">
    <source>
        <dbReference type="ARBA" id="ARBA00023015"/>
    </source>
</evidence>
<dbReference type="SMART" id="SM00614">
    <property type="entry name" value="ZnF_BED"/>
    <property type="match status" value="1"/>
</dbReference>
<dbReference type="InterPro" id="IPR008906">
    <property type="entry name" value="HATC_C_dom"/>
</dbReference>
<keyword evidence="4" id="KW-0862">Zinc</keyword>
<comment type="subcellular location">
    <subcellularLocation>
        <location evidence="1">Nucleus</location>
    </subcellularLocation>
</comment>
<dbReference type="InterPro" id="IPR012337">
    <property type="entry name" value="RNaseH-like_sf"/>
</dbReference>
<evidence type="ECO:0000259" key="9">
    <source>
        <dbReference type="Pfam" id="PF02892"/>
    </source>
</evidence>
<evidence type="ECO:0000256" key="8">
    <source>
        <dbReference type="ARBA" id="ARBA00023242"/>
    </source>
</evidence>
<dbReference type="SUPFAM" id="SSF57667">
    <property type="entry name" value="beta-beta-alpha zinc fingers"/>
    <property type="match status" value="1"/>
</dbReference>
<keyword evidence="3" id="KW-0863">Zinc-finger</keyword>
<name>A0A1A7WUH8_9TELE</name>
<evidence type="ECO:0000313" key="11">
    <source>
        <dbReference type="EMBL" id="SBP09592.1"/>
    </source>
</evidence>
<dbReference type="InterPro" id="IPR052035">
    <property type="entry name" value="ZnF_BED_domain_contain"/>
</dbReference>
<dbReference type="GO" id="GO:0005634">
    <property type="term" value="C:nucleus"/>
    <property type="evidence" value="ECO:0007669"/>
    <property type="project" value="UniProtKB-SubCell"/>
</dbReference>
<dbReference type="SUPFAM" id="SSF53098">
    <property type="entry name" value="Ribonuclease H-like"/>
    <property type="match status" value="1"/>
</dbReference>
<gene>
    <name evidence="11" type="primary">Nfu_g_1_025271</name>
</gene>
<dbReference type="Pfam" id="PF02892">
    <property type="entry name" value="zf-BED"/>
    <property type="match status" value="1"/>
</dbReference>
<sequence>MALHSPVWAFFSVSEKDDSLAVCNTCSAEVPRGGKKRTSYNTTNLISHLKIRHRDNVWKEYEAANSAKASTPDNKRKASGLVTICEAFDKCKKFNKNDPRARGITDRIMELIACADQPFSFVEDLSFQQLIHYLEPRYEIPSRRYFSDTCLPDLYQVLATHIHSLLDKNAKHISLTTDIWTSDVSQVSMLSMTAQWLDEEYNMHRVTLHSQELPGSHTAQAINNTFENMFQRWNIGKETVHVVLRDNARNMIKAMELCGVASLGCMAHTLQLAVNEAVLSQRAISDCIAIGRKIVGHFKHSQVATSTLAQLHTRLGITPARLQQDVPTRWNSTFYMLRSLLQQKQALAAYGVDNKLPATLSPLQWTLIENMLTILDPCEQLTRDISRATATAAGVIPAIQALKRLLTKTVPTDQGVKTSKSTLLDAVTKRFDHIEAEPLYVLATILDPRYKDRYFTTSKRQARQMLQERLESALDPCVSLYTPDEPQAQMTKVEGNSSTSLLDMYTEILKENEDGTQLAGLSDADVEMQTYLSESTLPMSPENSSEKHEKTMTPLEYWNSNKYRFPHLAQLARKYLSAPCTSIDSERLFSAAANVLDEKRNRLSCDKAEMLLFVKKNLPLIRSQLTKK</sequence>
<dbReference type="GO" id="GO:0008270">
    <property type="term" value="F:zinc ion binding"/>
    <property type="evidence" value="ECO:0007669"/>
    <property type="project" value="UniProtKB-KW"/>
</dbReference>
<dbReference type="InterPro" id="IPR003656">
    <property type="entry name" value="Znf_BED"/>
</dbReference>
<feature type="domain" description="BED-type" evidence="9">
    <location>
        <begin position="5"/>
        <end position="54"/>
    </location>
</feature>
<evidence type="ECO:0008006" key="12">
    <source>
        <dbReference type="Google" id="ProtNLM"/>
    </source>
</evidence>
<reference evidence="11" key="1">
    <citation type="submission" date="2016-05" db="EMBL/GenBank/DDBJ databases">
        <authorList>
            <person name="Lavstsen T."/>
            <person name="Jespersen J.S."/>
        </authorList>
    </citation>
    <scope>NUCLEOTIDE SEQUENCE</scope>
    <source>
        <tissue evidence="11">Brain</tissue>
    </source>
</reference>
<evidence type="ECO:0000256" key="1">
    <source>
        <dbReference type="ARBA" id="ARBA00004123"/>
    </source>
</evidence>
<dbReference type="GO" id="GO:0003677">
    <property type="term" value="F:DNA binding"/>
    <property type="evidence" value="ECO:0007669"/>
    <property type="project" value="UniProtKB-KW"/>
</dbReference>
<feature type="domain" description="HAT C-terminal dimerisation" evidence="10">
    <location>
        <begin position="527"/>
        <end position="618"/>
    </location>
</feature>
<dbReference type="PANTHER" id="PTHR46481:SF10">
    <property type="entry name" value="ZINC FINGER BED DOMAIN-CONTAINING PROTEIN 39"/>
    <property type="match status" value="1"/>
</dbReference>
<keyword evidence="8" id="KW-0539">Nucleus</keyword>
<keyword evidence="5" id="KW-0805">Transcription regulation</keyword>
<reference evidence="11" key="2">
    <citation type="submission" date="2016-06" db="EMBL/GenBank/DDBJ databases">
        <title>The genome of a short-lived fish provides insights into sex chromosome evolution and the genetic control of aging.</title>
        <authorList>
            <person name="Reichwald K."/>
            <person name="Felder M."/>
            <person name="Petzold A."/>
            <person name="Koch P."/>
            <person name="Groth M."/>
            <person name="Platzer M."/>
        </authorList>
    </citation>
    <scope>NUCLEOTIDE SEQUENCE</scope>
    <source>
        <tissue evidence="11">Brain</tissue>
    </source>
</reference>
<dbReference type="EMBL" id="HADW01008192">
    <property type="protein sequence ID" value="SBP09592.1"/>
    <property type="molecule type" value="Transcribed_RNA"/>
</dbReference>
<dbReference type="GO" id="GO:0046983">
    <property type="term" value="F:protein dimerization activity"/>
    <property type="evidence" value="ECO:0007669"/>
    <property type="project" value="InterPro"/>
</dbReference>
<proteinExistence type="predicted"/>
<evidence type="ECO:0000256" key="7">
    <source>
        <dbReference type="ARBA" id="ARBA00023163"/>
    </source>
</evidence>